<dbReference type="PANTHER" id="PTHR12236">
    <property type="entry name" value="STRUCTURAL CONTITUENT OF CUTICLE"/>
    <property type="match status" value="1"/>
</dbReference>
<dbReference type="InterPro" id="IPR000618">
    <property type="entry name" value="Insect_cuticle"/>
</dbReference>
<feature type="chain" id="PRO_5014108782" evidence="3">
    <location>
        <begin position="17"/>
        <end position="136"/>
    </location>
</feature>
<dbReference type="InterPro" id="IPR031311">
    <property type="entry name" value="CHIT_BIND_RR_consensus"/>
</dbReference>
<evidence type="ECO:0000256" key="3">
    <source>
        <dbReference type="SAM" id="SignalP"/>
    </source>
</evidence>
<dbReference type="HOGENOM" id="CLU_075165_5_2_1"/>
<reference evidence="6" key="2">
    <citation type="submission" date="2015-04" db="EMBL/GenBank/DDBJ databases">
        <authorList>
            <person name="Wilson R.K."/>
            <person name="Warren W."/>
            <person name="Dotson E."/>
            <person name="Oliveira P.L."/>
        </authorList>
    </citation>
    <scope>NUCLEOTIDE SEQUENCE</scope>
</reference>
<dbReference type="GO" id="GO:0042302">
    <property type="term" value="F:structural constituent of cuticle"/>
    <property type="evidence" value="ECO:0007669"/>
    <property type="project" value="UniProtKB-UniRule"/>
</dbReference>
<dbReference type="OMA" id="NFAYDIH"/>
<accession>R4FQK1</accession>
<dbReference type="EMBL" id="GAHY01000354">
    <property type="protein sequence ID" value="JAA77156.1"/>
    <property type="molecule type" value="mRNA"/>
</dbReference>
<dbReference type="GeneID" id="141449563"/>
<dbReference type="EnsemblMetazoa" id="RPRC002431-RA">
    <property type="protein sequence ID" value="RPRC002431-PA"/>
    <property type="gene ID" value="RPRC002431"/>
</dbReference>
<reference evidence="5" key="3">
    <citation type="submission" date="2015-05" db="UniProtKB">
        <authorList>
            <consortium name="EnsemblMetazoa"/>
        </authorList>
    </citation>
    <scope>IDENTIFICATION</scope>
</reference>
<dbReference type="InParanoid" id="R4FQK1"/>
<dbReference type="PROSITE" id="PS51155">
    <property type="entry name" value="CHIT_BIND_RR_2"/>
    <property type="match status" value="1"/>
</dbReference>
<dbReference type="EMBL" id="ACPB03016482">
    <property type="status" value="NOT_ANNOTATED_CDS"/>
    <property type="molecule type" value="Genomic_DNA"/>
</dbReference>
<evidence type="ECO:0000256" key="2">
    <source>
        <dbReference type="PROSITE-ProRule" id="PRU00497"/>
    </source>
</evidence>
<dbReference type="Pfam" id="PF00379">
    <property type="entry name" value="Chitin_bind_4"/>
    <property type="match status" value="1"/>
</dbReference>
<dbReference type="FunCoup" id="R4FQK1">
    <property type="interactions" value="21"/>
</dbReference>
<dbReference type="Proteomes" id="UP000015103">
    <property type="component" value="Unassembled WGS sequence"/>
</dbReference>
<evidence type="ECO:0000313" key="4">
    <source>
        <dbReference type="EMBL" id="JAA77156.1"/>
    </source>
</evidence>
<evidence type="ECO:0000313" key="5">
    <source>
        <dbReference type="EnsemblMetazoa" id="RPRC002431-PA"/>
    </source>
</evidence>
<keyword evidence="6" id="KW-1185">Reference proteome</keyword>
<dbReference type="PROSITE" id="PS00233">
    <property type="entry name" value="CHIT_BIND_RR_1"/>
    <property type="match status" value="1"/>
</dbReference>
<sequence length="136" mass="14415">MFKLICLLGFLAVANGQLLKAVAPADFDPNPSYSFSYDVQDPVTGDFKSQSESLNGEVIQGSYSLIEPDGSRRIVDYTADPVNGFNAAVHKEAAGAPVLATRTAPVLAARVAPLAVARAPAVIRRAIASPYARYSF</sequence>
<proteinExistence type="evidence at transcript level"/>
<keyword evidence="1 2" id="KW-0193">Cuticle</keyword>
<feature type="signal peptide" evidence="3">
    <location>
        <begin position="1"/>
        <end position="16"/>
    </location>
</feature>
<dbReference type="PRINTS" id="PR00947">
    <property type="entry name" value="CUTICLE"/>
</dbReference>
<dbReference type="RefSeq" id="XP_073975213.1">
    <property type="nucleotide sequence ID" value="XM_074119112.1"/>
</dbReference>
<dbReference type="GO" id="GO:0031012">
    <property type="term" value="C:extracellular matrix"/>
    <property type="evidence" value="ECO:0007669"/>
    <property type="project" value="TreeGrafter"/>
</dbReference>
<dbReference type="AlphaFoldDB" id="R4FQK1"/>
<reference evidence="4" key="1">
    <citation type="submission" date="2013-04" db="EMBL/GenBank/DDBJ databases">
        <title>An insight into the transcriptome of the digestive tract of the blood sucking bug, Rhodnius prolixus.</title>
        <authorList>
            <person name="Ribeiro J.M.C."/>
            <person name="Genta F.A."/>
            <person name="Sorgine M.H.F."/>
            <person name="Paiva-Silva G.O."/>
            <person name="Majerowicz D."/>
            <person name="Medeiros M."/>
            <person name="Koerich L."/>
            <person name="Terra W.R."/>
            <person name="Ferreira C."/>
            <person name="Pimentel A.C."/>
            <person name="Bisch P.M."/>
            <person name="Diniz M.M.P."/>
            <person name="Nascimento R."/>
            <person name="Salmon D."/>
            <person name="Silber A.M."/>
            <person name="Alves M."/>
            <person name="Oliveira M.F."/>
            <person name="Gondim K.C."/>
            <person name="Silva Neto M.A.C."/>
            <person name="Atella G.C."/>
            <person name="Araujo H."/>
            <person name="Dias F.S."/>
            <person name="Polycarpo C.R."/>
            <person name="Fampa P."/>
            <person name="Melo A.C."/>
            <person name="Tanaka A.S."/>
            <person name="Balczun C."/>
            <person name="Oliveira J.H.M."/>
            <person name="Goncalves R."/>
            <person name="Lazoski C."/>
            <person name="Pereira M.A."/>
            <person name="Rivera-Pomar R."/>
            <person name="Diambra L."/>
            <person name="Schaub G.A."/>
            <person name="Garcia E.S."/>
            <person name="Azambuja P."/>
            <person name="Braz G.R.C."/>
            <person name="Oliveira P.L."/>
        </authorList>
    </citation>
    <scope>NUCLEOTIDE SEQUENCE</scope>
</reference>
<evidence type="ECO:0000313" key="6">
    <source>
        <dbReference type="Proteomes" id="UP000015103"/>
    </source>
</evidence>
<dbReference type="STRING" id="13249.R4FQK1"/>
<organism evidence="4">
    <name type="scientific">Rhodnius prolixus</name>
    <name type="common">Triatomid bug</name>
    <dbReference type="NCBI Taxonomy" id="13249"/>
    <lineage>
        <taxon>Eukaryota</taxon>
        <taxon>Metazoa</taxon>
        <taxon>Ecdysozoa</taxon>
        <taxon>Arthropoda</taxon>
        <taxon>Hexapoda</taxon>
        <taxon>Insecta</taxon>
        <taxon>Pterygota</taxon>
        <taxon>Neoptera</taxon>
        <taxon>Paraneoptera</taxon>
        <taxon>Hemiptera</taxon>
        <taxon>Heteroptera</taxon>
        <taxon>Panheteroptera</taxon>
        <taxon>Cimicomorpha</taxon>
        <taxon>Reduviidae</taxon>
        <taxon>Triatominae</taxon>
        <taxon>Rhodnius</taxon>
    </lineage>
</organism>
<dbReference type="InterPro" id="IPR051217">
    <property type="entry name" value="Insect_Cuticle_Struc_Prot"/>
</dbReference>
<keyword evidence="3" id="KW-0732">Signal</keyword>
<dbReference type="GO" id="GO:0005615">
    <property type="term" value="C:extracellular space"/>
    <property type="evidence" value="ECO:0007669"/>
    <property type="project" value="TreeGrafter"/>
</dbReference>
<dbReference type="VEuPathDB" id="VectorBase:RPRC002431"/>
<protein>
    <submittedName>
        <fullName evidence="4 5">Putative cuticle protein</fullName>
    </submittedName>
</protein>
<evidence type="ECO:0000256" key="1">
    <source>
        <dbReference type="ARBA" id="ARBA00022460"/>
    </source>
</evidence>
<dbReference type="PANTHER" id="PTHR12236:SF75">
    <property type="entry name" value="CUTICULAR PROTEIN 62BB, ISOFORM A"/>
    <property type="match status" value="1"/>
</dbReference>
<name>R4FQK1_RHOPR</name>